<reference evidence="2" key="2">
    <citation type="submission" date="2025-09" db="UniProtKB">
        <authorList>
            <consortium name="Ensembl"/>
        </authorList>
    </citation>
    <scope>IDENTIFICATION</scope>
</reference>
<accession>A0A671KI87</accession>
<dbReference type="InterPro" id="IPR004014">
    <property type="entry name" value="ATPase_P-typ_cation-transptr_N"/>
</dbReference>
<dbReference type="AlphaFoldDB" id="A0A671KI87"/>
<evidence type="ECO:0000313" key="2">
    <source>
        <dbReference type="Ensembl" id="ENSSANP00000005708.1"/>
    </source>
</evidence>
<dbReference type="Proteomes" id="UP000472260">
    <property type="component" value="Unassembled WGS sequence"/>
</dbReference>
<evidence type="ECO:0000313" key="3">
    <source>
        <dbReference type="Proteomes" id="UP000472260"/>
    </source>
</evidence>
<keyword evidence="3" id="KW-1185">Reference proteome</keyword>
<organism evidence="2 3">
    <name type="scientific">Sinocyclocheilus anshuiensis</name>
    <dbReference type="NCBI Taxonomy" id="1608454"/>
    <lineage>
        <taxon>Eukaryota</taxon>
        <taxon>Metazoa</taxon>
        <taxon>Chordata</taxon>
        <taxon>Craniata</taxon>
        <taxon>Vertebrata</taxon>
        <taxon>Euteleostomi</taxon>
        <taxon>Actinopterygii</taxon>
        <taxon>Neopterygii</taxon>
        <taxon>Teleostei</taxon>
        <taxon>Ostariophysi</taxon>
        <taxon>Cypriniformes</taxon>
        <taxon>Cyprinidae</taxon>
        <taxon>Cyprininae</taxon>
        <taxon>Sinocyclocheilus</taxon>
    </lineage>
</organism>
<feature type="domain" description="Cation-transporting P-type ATPase N-terminal" evidence="1">
    <location>
        <begin position="5"/>
        <end position="39"/>
    </location>
</feature>
<dbReference type="Pfam" id="PF00690">
    <property type="entry name" value="Cation_ATPase_N"/>
    <property type="match status" value="1"/>
</dbReference>
<reference evidence="2" key="1">
    <citation type="submission" date="2025-08" db="UniProtKB">
        <authorList>
            <consortium name="Ensembl"/>
        </authorList>
    </citation>
    <scope>IDENTIFICATION</scope>
</reference>
<sequence>MENSHIKEPAECLAYFGVSETTGLALDQVKKSQAKYGFNGSCCWL</sequence>
<protein>
    <recommendedName>
        <fullName evidence="1">Cation-transporting P-type ATPase N-terminal domain-containing protein</fullName>
    </recommendedName>
</protein>
<name>A0A671KI87_9TELE</name>
<evidence type="ECO:0000259" key="1">
    <source>
        <dbReference type="Pfam" id="PF00690"/>
    </source>
</evidence>
<dbReference type="Ensembl" id="ENSSANT00000006141.1">
    <property type="protein sequence ID" value="ENSSANP00000005708.1"/>
    <property type="gene ID" value="ENSSANG00000003181.1"/>
</dbReference>
<proteinExistence type="predicted"/>